<name>A0ABP5JYE5_9MICC</name>
<evidence type="ECO:0000313" key="3">
    <source>
        <dbReference type="EMBL" id="GAA2123764.1"/>
    </source>
</evidence>
<dbReference type="PANTHER" id="PTHR23088:SF27">
    <property type="entry name" value="DEAMINATED GLUTATHIONE AMIDASE"/>
    <property type="match status" value="1"/>
</dbReference>
<dbReference type="CDD" id="cd07581">
    <property type="entry name" value="nitrilase_3"/>
    <property type="match status" value="1"/>
</dbReference>
<dbReference type="InterPro" id="IPR003010">
    <property type="entry name" value="C-N_Hydrolase"/>
</dbReference>
<dbReference type="EMBL" id="BAAAQA010000037">
    <property type="protein sequence ID" value="GAA2123764.1"/>
    <property type="molecule type" value="Genomic_DNA"/>
</dbReference>
<protein>
    <submittedName>
        <fullName evidence="3">Carbon-nitrogen hydrolase family protein</fullName>
    </submittedName>
</protein>
<accession>A0ABP5JYE5</accession>
<dbReference type="PROSITE" id="PS50263">
    <property type="entry name" value="CN_HYDROLASE"/>
    <property type="match status" value="1"/>
</dbReference>
<sequence>MLSILHPDPDTLENMRIAIGQILSSHDPQENLAQVQELAARAGQDGADVLVLPEATMFAFGRSLKNVAEPVDGPWAQAVSAAAQEHGVAIVAGMFSPGNEGRVRNTAVIALADGRVLSYDKTHLYDAFGFKESDTVQAGAAPVTFDLGGVTVGVATCYDIRFPALFTRMAADGAQVVLLGASWGDGPGKVEQWELLARARALDATSYVVAVGQANPASVGREVEGNAPLGVGHSLVAAPNGSVIASLEDAPDYRVVDLDLELVEKTRKAIPVLENARDFS</sequence>
<organism evidence="3 4">
    <name type="scientific">Kocuria atrinae</name>
    <dbReference type="NCBI Taxonomy" id="592377"/>
    <lineage>
        <taxon>Bacteria</taxon>
        <taxon>Bacillati</taxon>
        <taxon>Actinomycetota</taxon>
        <taxon>Actinomycetes</taxon>
        <taxon>Micrococcales</taxon>
        <taxon>Micrococcaceae</taxon>
        <taxon>Kocuria</taxon>
    </lineage>
</organism>
<evidence type="ECO:0000313" key="4">
    <source>
        <dbReference type="Proteomes" id="UP001500166"/>
    </source>
</evidence>
<dbReference type="SUPFAM" id="SSF56317">
    <property type="entry name" value="Carbon-nitrogen hydrolase"/>
    <property type="match status" value="1"/>
</dbReference>
<proteinExistence type="inferred from homology"/>
<reference evidence="4" key="1">
    <citation type="journal article" date="2019" name="Int. J. Syst. Evol. Microbiol.">
        <title>The Global Catalogue of Microorganisms (GCM) 10K type strain sequencing project: providing services to taxonomists for standard genome sequencing and annotation.</title>
        <authorList>
            <consortium name="The Broad Institute Genomics Platform"/>
            <consortium name="The Broad Institute Genome Sequencing Center for Infectious Disease"/>
            <person name="Wu L."/>
            <person name="Ma J."/>
        </authorList>
    </citation>
    <scope>NUCLEOTIDE SEQUENCE [LARGE SCALE GENOMIC DNA]</scope>
    <source>
        <strain evidence="4">JCM 15914</strain>
    </source>
</reference>
<dbReference type="InterPro" id="IPR001110">
    <property type="entry name" value="UPF0012_CS"/>
</dbReference>
<dbReference type="PROSITE" id="PS01227">
    <property type="entry name" value="UPF0012"/>
    <property type="match status" value="1"/>
</dbReference>
<evidence type="ECO:0000256" key="1">
    <source>
        <dbReference type="ARBA" id="ARBA00010613"/>
    </source>
</evidence>
<dbReference type="Pfam" id="PF00795">
    <property type="entry name" value="CN_hydrolase"/>
    <property type="match status" value="1"/>
</dbReference>
<dbReference type="InterPro" id="IPR036526">
    <property type="entry name" value="C-N_Hydrolase_sf"/>
</dbReference>
<keyword evidence="4" id="KW-1185">Reference proteome</keyword>
<comment type="similarity">
    <text evidence="1">Belongs to the carbon-nitrogen hydrolase superfamily. NIT1/NIT2 family.</text>
</comment>
<dbReference type="GO" id="GO:0016787">
    <property type="term" value="F:hydrolase activity"/>
    <property type="evidence" value="ECO:0007669"/>
    <property type="project" value="UniProtKB-KW"/>
</dbReference>
<feature type="domain" description="CN hydrolase" evidence="2">
    <location>
        <begin position="15"/>
        <end position="260"/>
    </location>
</feature>
<dbReference type="Gene3D" id="3.60.110.10">
    <property type="entry name" value="Carbon-nitrogen hydrolase"/>
    <property type="match status" value="1"/>
</dbReference>
<comment type="caution">
    <text evidence="3">The sequence shown here is derived from an EMBL/GenBank/DDBJ whole genome shotgun (WGS) entry which is preliminary data.</text>
</comment>
<gene>
    <name evidence="3" type="ORF">GCM10009824_27800</name>
</gene>
<dbReference type="Proteomes" id="UP001500166">
    <property type="component" value="Unassembled WGS sequence"/>
</dbReference>
<keyword evidence="3" id="KW-0378">Hydrolase</keyword>
<evidence type="ECO:0000259" key="2">
    <source>
        <dbReference type="PROSITE" id="PS50263"/>
    </source>
</evidence>
<dbReference type="PANTHER" id="PTHR23088">
    <property type="entry name" value="NITRILASE-RELATED"/>
    <property type="match status" value="1"/>
</dbReference>